<evidence type="ECO:0000313" key="2">
    <source>
        <dbReference type="EMBL" id="CAH0397770.1"/>
    </source>
</evidence>
<dbReference type="Proteomes" id="UP001153292">
    <property type="component" value="Chromosome 10"/>
</dbReference>
<gene>
    <name evidence="2" type="ORF">CHILSU_LOCUS854</name>
</gene>
<sequence length="538" mass="61247">MEEEDPVVQEIPVYLSKALAENLYVYQYPVRPANRDWKDLVVTNAAIKPKNQLVRLEVGLATDSDKYCPSKGEQIAINTDGQQEWHTKTKDKSKYFRSGMMDKIVYESCSPCTETGHYAVAILQDKELHCTPIQGIVQMRPSYSYYDKQDKRKSDKNKADNSDDEEKEKEPEAEQVTVKFARQETDVAKKAREKSFETVSQRINDEPWYDAMWKDAEHAELERLKLFSMNTSDGSALTLSGREYVRVLVPPPPDDEADVAPAKLPTPQEQLKEILINAKLMKFNDLRAMVRTEDGSQLSEASLLSALSVCACCVRGLWTARSSCLYTRAAPAPPRLLCAARDHVVSASDLAGLRGCQPVYRRVASVRVKCLRVLRTRTMDRAFQLPLYARDHVLYLFTQHPYIDRRKVAAAVRLPPAEVLEIISSVAKFNPRTGWELIIPPDVAFEAKYPDVVQRQNLYWEARQRQFNEMLIGENVPKRQRKKSQRESVSSDTMMSPKPRCNSITEEDSERKRQKNKSATGGGKRTRNFSSSSVHDAT</sequence>
<reference evidence="2" key="1">
    <citation type="submission" date="2021-12" db="EMBL/GenBank/DDBJ databases">
        <authorList>
            <person name="King R."/>
        </authorList>
    </citation>
    <scope>NUCLEOTIDE SEQUENCE</scope>
</reference>
<evidence type="ECO:0008006" key="4">
    <source>
        <dbReference type="Google" id="ProtNLM"/>
    </source>
</evidence>
<accession>A0ABN8AY33</accession>
<dbReference type="InterPro" id="IPR006886">
    <property type="entry name" value="RNA_pol_III_Rpc5"/>
</dbReference>
<dbReference type="PANTHER" id="PTHR12069:SF0">
    <property type="entry name" value="DNA-DIRECTED RNA POLYMERASE III SUBUNIT RPC5"/>
    <property type="match status" value="1"/>
</dbReference>
<feature type="compositionally biased region" description="Acidic residues" evidence="1">
    <location>
        <begin position="162"/>
        <end position="173"/>
    </location>
</feature>
<dbReference type="EMBL" id="OU963903">
    <property type="protein sequence ID" value="CAH0397770.1"/>
    <property type="molecule type" value="Genomic_DNA"/>
</dbReference>
<feature type="region of interest" description="Disordered" evidence="1">
    <location>
        <begin position="471"/>
        <end position="538"/>
    </location>
</feature>
<keyword evidence="3" id="KW-1185">Reference proteome</keyword>
<name>A0ABN8AY33_CHISP</name>
<evidence type="ECO:0000313" key="3">
    <source>
        <dbReference type="Proteomes" id="UP001153292"/>
    </source>
</evidence>
<feature type="compositionally biased region" description="Basic and acidic residues" evidence="1">
    <location>
        <begin position="147"/>
        <end position="161"/>
    </location>
</feature>
<feature type="compositionally biased region" description="Polar residues" evidence="1">
    <location>
        <begin position="528"/>
        <end position="538"/>
    </location>
</feature>
<organism evidence="2 3">
    <name type="scientific">Chilo suppressalis</name>
    <name type="common">Asiatic rice borer moth</name>
    <dbReference type="NCBI Taxonomy" id="168631"/>
    <lineage>
        <taxon>Eukaryota</taxon>
        <taxon>Metazoa</taxon>
        <taxon>Ecdysozoa</taxon>
        <taxon>Arthropoda</taxon>
        <taxon>Hexapoda</taxon>
        <taxon>Insecta</taxon>
        <taxon>Pterygota</taxon>
        <taxon>Neoptera</taxon>
        <taxon>Endopterygota</taxon>
        <taxon>Lepidoptera</taxon>
        <taxon>Glossata</taxon>
        <taxon>Ditrysia</taxon>
        <taxon>Pyraloidea</taxon>
        <taxon>Crambidae</taxon>
        <taxon>Crambinae</taxon>
        <taxon>Chilo</taxon>
    </lineage>
</organism>
<protein>
    <recommendedName>
        <fullName evidence="4">DNA-directed RNA polymerase III subunit RPC5</fullName>
    </recommendedName>
</protein>
<evidence type="ECO:0000256" key="1">
    <source>
        <dbReference type="SAM" id="MobiDB-lite"/>
    </source>
</evidence>
<proteinExistence type="predicted"/>
<dbReference type="PANTHER" id="PTHR12069">
    <property type="entry name" value="DNA-DIRECTED RNA POLYMERASES III 80 KDA POLYPEPTIDE RNA POLYMERASE III SUBUNIT 5"/>
    <property type="match status" value="1"/>
</dbReference>
<dbReference type="Pfam" id="PF04801">
    <property type="entry name" value="RPC5"/>
    <property type="match status" value="2"/>
</dbReference>
<feature type="region of interest" description="Disordered" evidence="1">
    <location>
        <begin position="147"/>
        <end position="176"/>
    </location>
</feature>